<dbReference type="AlphaFoldDB" id="A0A670I9T1"/>
<dbReference type="InterPro" id="IPR036436">
    <property type="entry name" value="Disintegrin_dom_sf"/>
</dbReference>
<keyword evidence="3" id="KW-0964">Secreted</keyword>
<dbReference type="PROSITE" id="PS50214">
    <property type="entry name" value="DISINTEGRIN_2"/>
    <property type="match status" value="1"/>
</dbReference>
<reference evidence="15 16" key="1">
    <citation type="journal article" date="2019" name="Proc. Natl. Acad. Sci. U.S.A.">
        <title>Regulatory changes in pterin and carotenoid genes underlie balanced color polymorphisms in the wall lizard.</title>
        <authorList>
            <person name="Andrade P."/>
            <person name="Pinho C."/>
            <person name="Perez I de Lanuza G."/>
            <person name="Afonso S."/>
            <person name="Brejcha J."/>
            <person name="Rubin C.J."/>
            <person name="Wallerman O."/>
            <person name="Pereira P."/>
            <person name="Sabatino S.J."/>
            <person name="Bellati A."/>
            <person name="Pellitteri-Rosa D."/>
            <person name="Bosakova Z."/>
            <person name="Bunikis I."/>
            <person name="Carretero M.A."/>
            <person name="Feiner N."/>
            <person name="Marsik P."/>
            <person name="Pauperio F."/>
            <person name="Salvi D."/>
            <person name="Soler L."/>
            <person name="While G.M."/>
            <person name="Uller T."/>
            <person name="Font E."/>
            <person name="Andersson L."/>
            <person name="Carneiro M."/>
        </authorList>
    </citation>
    <scope>NUCLEOTIDE SEQUENCE</scope>
</reference>
<keyword evidence="8 11" id="KW-1015">Disulfide bond</keyword>
<dbReference type="PRINTS" id="PR00289">
    <property type="entry name" value="DISINTEGRIN"/>
</dbReference>
<keyword evidence="9" id="KW-1199">Hemostasis impairing toxin</keyword>
<dbReference type="SUPFAM" id="SSF55486">
    <property type="entry name" value="Metalloproteases ('zincins'), catalytic domain"/>
    <property type="match status" value="1"/>
</dbReference>
<dbReference type="SMART" id="SM00050">
    <property type="entry name" value="DISIN"/>
    <property type="match status" value="1"/>
</dbReference>
<feature type="disulfide bond" evidence="11">
    <location>
        <begin position="364"/>
        <end position="369"/>
    </location>
</feature>
<proteinExistence type="predicted"/>
<dbReference type="Pfam" id="PF01421">
    <property type="entry name" value="Reprolysin"/>
    <property type="match status" value="1"/>
</dbReference>
<feature type="active site" evidence="11">
    <location>
        <position position="348"/>
    </location>
</feature>
<evidence type="ECO:0000259" key="13">
    <source>
        <dbReference type="PROSITE" id="PS50214"/>
    </source>
</evidence>
<evidence type="ECO:0000256" key="11">
    <source>
        <dbReference type="PROSITE-ProRule" id="PRU00276"/>
    </source>
</evidence>
<evidence type="ECO:0000259" key="14">
    <source>
        <dbReference type="PROSITE" id="PS50215"/>
    </source>
</evidence>
<evidence type="ECO:0000256" key="6">
    <source>
        <dbReference type="ARBA" id="ARBA00022801"/>
    </source>
</evidence>
<keyword evidence="6" id="KW-0378">Hydrolase</keyword>
<evidence type="ECO:0000256" key="9">
    <source>
        <dbReference type="ARBA" id="ARBA00023240"/>
    </source>
</evidence>
<keyword evidence="7 11" id="KW-0862">Zinc</keyword>
<dbReference type="FunFam" id="3.40.390.10:FF:000002">
    <property type="entry name" value="Disintegrin and metalloproteinase domain-containing protein 22"/>
    <property type="match status" value="1"/>
</dbReference>
<reference evidence="15" key="3">
    <citation type="submission" date="2025-09" db="UniProtKB">
        <authorList>
            <consortium name="Ensembl"/>
        </authorList>
    </citation>
    <scope>IDENTIFICATION</scope>
</reference>
<dbReference type="SMART" id="SM00608">
    <property type="entry name" value="ACR"/>
    <property type="match status" value="1"/>
</dbReference>
<keyword evidence="12" id="KW-0732">Signal</keyword>
<comment type="subcellular location">
    <subcellularLocation>
        <location evidence="2">Secreted</location>
    </subcellularLocation>
</comment>
<dbReference type="Pfam" id="PF08516">
    <property type="entry name" value="ADAM_CR"/>
    <property type="match status" value="1"/>
</dbReference>
<dbReference type="Proteomes" id="UP000472272">
    <property type="component" value="Chromosome 1"/>
</dbReference>
<dbReference type="InterPro" id="IPR024079">
    <property type="entry name" value="MetalloPept_cat_dom_sf"/>
</dbReference>
<dbReference type="GO" id="GO:0046872">
    <property type="term" value="F:metal ion binding"/>
    <property type="evidence" value="ECO:0007669"/>
    <property type="project" value="UniProtKB-KW"/>
</dbReference>
<dbReference type="GO" id="GO:0004222">
    <property type="term" value="F:metalloendopeptidase activity"/>
    <property type="evidence" value="ECO:0007669"/>
    <property type="project" value="InterPro"/>
</dbReference>
<dbReference type="InterPro" id="IPR001762">
    <property type="entry name" value="Disintegrin_dom"/>
</dbReference>
<feature type="binding site" evidence="11">
    <location>
        <position position="347"/>
    </location>
    <ligand>
        <name>Zn(2+)</name>
        <dbReference type="ChEBI" id="CHEBI:29105"/>
        <note>catalytic</note>
    </ligand>
</feature>
<protein>
    <recommendedName>
        <fullName evidence="17">ADAM metallopeptidase domain 20</fullName>
    </recommendedName>
</protein>
<evidence type="ECO:0000256" key="8">
    <source>
        <dbReference type="ARBA" id="ARBA00023157"/>
    </source>
</evidence>
<dbReference type="PANTHER" id="PTHR11905:SF251">
    <property type="entry name" value="MEDIATOR COMPLEX SUBUNIT 6"/>
    <property type="match status" value="1"/>
</dbReference>
<reference evidence="15" key="2">
    <citation type="submission" date="2025-08" db="UniProtKB">
        <authorList>
            <consortium name="Ensembl"/>
        </authorList>
    </citation>
    <scope>IDENTIFICATION</scope>
</reference>
<comment type="caution">
    <text evidence="11">Lacks conserved residue(s) required for the propagation of feature annotation.</text>
</comment>
<evidence type="ECO:0000256" key="7">
    <source>
        <dbReference type="ARBA" id="ARBA00022833"/>
    </source>
</evidence>
<feature type="signal peptide" evidence="12">
    <location>
        <begin position="1"/>
        <end position="32"/>
    </location>
</feature>
<dbReference type="GO" id="GO:0008584">
    <property type="term" value="P:male gonad development"/>
    <property type="evidence" value="ECO:0007669"/>
    <property type="project" value="TreeGrafter"/>
</dbReference>
<dbReference type="PANTHER" id="PTHR11905">
    <property type="entry name" value="ADAM A DISINTEGRIN AND METALLOPROTEASE DOMAIN"/>
    <property type="match status" value="1"/>
</dbReference>
<feature type="binding site" evidence="11">
    <location>
        <position position="357"/>
    </location>
    <ligand>
        <name>Zn(2+)</name>
        <dbReference type="ChEBI" id="CHEBI:29105"/>
        <note>catalytic</note>
    </ligand>
</feature>
<feature type="chain" id="PRO_5025550208" description="ADAM metallopeptidase domain 20" evidence="12">
    <location>
        <begin position="33"/>
        <end position="633"/>
    </location>
</feature>
<feature type="disulfide bond" evidence="10">
    <location>
        <begin position="468"/>
        <end position="488"/>
    </location>
</feature>
<dbReference type="FunFam" id="4.10.70.10:FF:000001">
    <property type="entry name" value="Disintegrin and metalloproteinase domain-containing protein 22"/>
    <property type="match status" value="1"/>
</dbReference>
<organism evidence="15 16">
    <name type="scientific">Podarcis muralis</name>
    <name type="common">Wall lizard</name>
    <name type="synonym">Lacerta muralis</name>
    <dbReference type="NCBI Taxonomy" id="64176"/>
    <lineage>
        <taxon>Eukaryota</taxon>
        <taxon>Metazoa</taxon>
        <taxon>Chordata</taxon>
        <taxon>Craniata</taxon>
        <taxon>Vertebrata</taxon>
        <taxon>Euteleostomi</taxon>
        <taxon>Lepidosauria</taxon>
        <taxon>Squamata</taxon>
        <taxon>Bifurcata</taxon>
        <taxon>Unidentata</taxon>
        <taxon>Episquamata</taxon>
        <taxon>Laterata</taxon>
        <taxon>Lacertibaenia</taxon>
        <taxon>Lacertidae</taxon>
        <taxon>Podarcis</taxon>
    </lineage>
</organism>
<dbReference type="Ensembl" id="ENSPMRT00000009000.1">
    <property type="protein sequence ID" value="ENSPMRP00000008418.1"/>
    <property type="gene ID" value="ENSPMRG00000005683.1"/>
</dbReference>
<evidence type="ECO:0008006" key="17">
    <source>
        <dbReference type="Google" id="ProtNLM"/>
    </source>
</evidence>
<feature type="binding site" evidence="11">
    <location>
        <position position="351"/>
    </location>
    <ligand>
        <name>Zn(2+)</name>
        <dbReference type="ChEBI" id="CHEBI:29105"/>
        <note>catalytic</note>
    </ligand>
</feature>
<dbReference type="InterPro" id="IPR002870">
    <property type="entry name" value="Peptidase_M12B_N"/>
</dbReference>
<dbReference type="PROSITE" id="PS00427">
    <property type="entry name" value="DISINTEGRIN_1"/>
    <property type="match status" value="1"/>
</dbReference>
<feature type="domain" description="Disintegrin" evidence="13">
    <location>
        <begin position="410"/>
        <end position="496"/>
    </location>
</feature>
<name>A0A670I9T1_PODMU</name>
<dbReference type="GeneTree" id="ENSGT00940000161067"/>
<evidence type="ECO:0000256" key="3">
    <source>
        <dbReference type="ARBA" id="ARBA00022525"/>
    </source>
</evidence>
<dbReference type="GO" id="GO:1990913">
    <property type="term" value="C:sperm head plasma membrane"/>
    <property type="evidence" value="ECO:0007669"/>
    <property type="project" value="TreeGrafter"/>
</dbReference>
<evidence type="ECO:0000256" key="2">
    <source>
        <dbReference type="ARBA" id="ARBA00004613"/>
    </source>
</evidence>
<dbReference type="GO" id="GO:0005576">
    <property type="term" value="C:extracellular region"/>
    <property type="evidence" value="ECO:0007669"/>
    <property type="project" value="UniProtKB-SubCell"/>
</dbReference>
<dbReference type="PROSITE" id="PS50215">
    <property type="entry name" value="ADAM_MEPRO"/>
    <property type="match status" value="1"/>
</dbReference>
<dbReference type="InterPro" id="IPR006586">
    <property type="entry name" value="ADAM_Cys-rich"/>
</dbReference>
<evidence type="ECO:0000313" key="15">
    <source>
        <dbReference type="Ensembl" id="ENSPMRP00000008418.1"/>
    </source>
</evidence>
<evidence type="ECO:0000256" key="5">
    <source>
        <dbReference type="ARBA" id="ARBA00022723"/>
    </source>
</evidence>
<keyword evidence="16" id="KW-1185">Reference proteome</keyword>
<dbReference type="Pfam" id="PF00200">
    <property type="entry name" value="Disintegrin"/>
    <property type="match status" value="1"/>
</dbReference>
<dbReference type="GO" id="GO:0006508">
    <property type="term" value="P:proteolysis"/>
    <property type="evidence" value="ECO:0007669"/>
    <property type="project" value="InterPro"/>
</dbReference>
<evidence type="ECO:0000256" key="10">
    <source>
        <dbReference type="PROSITE-ProRule" id="PRU00068"/>
    </source>
</evidence>
<accession>A0A670I9T1</accession>
<dbReference type="InterPro" id="IPR034027">
    <property type="entry name" value="Reprolysin_adamalysin"/>
</dbReference>
<dbReference type="OMA" id="CGSKLHC"/>
<evidence type="ECO:0000256" key="1">
    <source>
        <dbReference type="ARBA" id="ARBA00001947"/>
    </source>
</evidence>
<dbReference type="GO" id="GO:0090729">
    <property type="term" value="F:toxin activity"/>
    <property type="evidence" value="ECO:0007669"/>
    <property type="project" value="UniProtKB-KW"/>
</dbReference>
<evidence type="ECO:0000256" key="4">
    <source>
        <dbReference type="ARBA" id="ARBA00022656"/>
    </source>
</evidence>
<dbReference type="CDD" id="cd04269">
    <property type="entry name" value="ZnMc_adamalysin_II_like"/>
    <property type="match status" value="1"/>
</dbReference>
<dbReference type="Gene3D" id="4.10.70.10">
    <property type="entry name" value="Disintegrin domain"/>
    <property type="match status" value="1"/>
</dbReference>
<keyword evidence="5 11" id="KW-0479">Metal-binding</keyword>
<evidence type="ECO:0000313" key="16">
    <source>
        <dbReference type="Proteomes" id="UP000472272"/>
    </source>
</evidence>
<dbReference type="InterPro" id="IPR018358">
    <property type="entry name" value="Disintegrin_CS"/>
</dbReference>
<dbReference type="Pfam" id="PF01562">
    <property type="entry name" value="Pep_M12B_propep"/>
    <property type="match status" value="1"/>
</dbReference>
<dbReference type="Gene3D" id="3.40.390.10">
    <property type="entry name" value="Collagenase (Catalytic Domain)"/>
    <property type="match status" value="1"/>
</dbReference>
<keyword evidence="4" id="KW-0800">Toxin</keyword>
<feature type="domain" description="Peptidase M12B" evidence="14">
    <location>
        <begin position="212"/>
        <end position="402"/>
    </location>
</feature>
<dbReference type="GO" id="GO:0009897">
    <property type="term" value="C:external side of plasma membrane"/>
    <property type="evidence" value="ECO:0007669"/>
    <property type="project" value="TreeGrafter"/>
</dbReference>
<sequence length="633" mass="70837">MGYSGGCFPLSGKMTSHHVWLLVLISFNVVSGNADQKPPQGFRYASYEVTIPKKLTPRYGEQNPHDVTYLLQIEGKEHVIHLKQKRGFVPKHFPVFTYSKEGDLQTDYPFIRDDCFYRGFVQGKPSSWVTLITCSGGLRGLLHLENDTYEIEPFQGSTTSQHMVYRLEEKEDTIRMRCGLTEEEQHRQEAMIPEREHLPAKRSENEWWRDSRYVEVAIVVEQKLYIQLGRNQTLTIARVLEIVHTANAFFKPLGVVLSVAGLEIWSEKNLIEIADKMSQLLETFNTWRKNTLNKHLPNDAGHLFVHKLYGQTAGLAFTATICSSHWASGVESYVGYSVSFFAVLFAHELGHNLGMQHDGTYCTCERKSCIMAAFPDEVDQFSNCSYNDYYKLRNSNCLLTPPTAGQKNNFNYCGNEIVEDEEQCDCGSPAKCKSDPCCQSNCRLSPGATCAFGQCCTKCQYLPAGTICRVKTSNCDLPEYCNGSSQLCPEDVYMQDGAPCNSAVHCYHGNCATHSEQCKMIFGKKASAASDNCFKVMNARGDRFGNCGLGLGTYKKCNAENVLCGQIQCANVQTLPSLVEHRTIIQTLIGSTQCWGADYHFGMDIIDTAAVRDGTPCGTALCNTIFKKQNKTP</sequence>
<dbReference type="InterPro" id="IPR001590">
    <property type="entry name" value="Peptidase_M12B"/>
</dbReference>
<dbReference type="SUPFAM" id="SSF57552">
    <property type="entry name" value="Blood coagulation inhibitor (disintegrin)"/>
    <property type="match status" value="1"/>
</dbReference>
<comment type="cofactor">
    <cofactor evidence="1">
        <name>Zn(2+)</name>
        <dbReference type="ChEBI" id="CHEBI:29105"/>
    </cofactor>
</comment>
<evidence type="ECO:0000256" key="12">
    <source>
        <dbReference type="SAM" id="SignalP"/>
    </source>
</evidence>